<evidence type="ECO:0000313" key="6">
    <source>
        <dbReference type="EMBL" id="PTX46114.1"/>
    </source>
</evidence>
<dbReference type="SUPFAM" id="SSF141072">
    <property type="entry name" value="CalX-like"/>
    <property type="match status" value="1"/>
</dbReference>
<dbReference type="InterPro" id="IPR003644">
    <property type="entry name" value="Calx_beta"/>
</dbReference>
<keyword evidence="7" id="KW-1185">Reference proteome</keyword>
<evidence type="ECO:0000256" key="2">
    <source>
        <dbReference type="ARBA" id="ARBA00022737"/>
    </source>
</evidence>
<dbReference type="Pfam" id="PF19580">
    <property type="entry name" value="Exo_endo_phos_3"/>
    <property type="match status" value="1"/>
</dbReference>
<dbReference type="SUPFAM" id="SSF56219">
    <property type="entry name" value="DNase I-like"/>
    <property type="match status" value="1"/>
</dbReference>
<keyword evidence="3" id="KW-0106">Calcium</keyword>
<dbReference type="GO" id="GO:0007154">
    <property type="term" value="P:cell communication"/>
    <property type="evidence" value="ECO:0007669"/>
    <property type="project" value="InterPro"/>
</dbReference>
<organism evidence="6 7">
    <name type="scientific">Allosediminivita pacifica</name>
    <dbReference type="NCBI Taxonomy" id="1267769"/>
    <lineage>
        <taxon>Bacteria</taxon>
        <taxon>Pseudomonadati</taxon>
        <taxon>Pseudomonadota</taxon>
        <taxon>Alphaproteobacteria</taxon>
        <taxon>Rhodobacterales</taxon>
        <taxon>Paracoccaceae</taxon>
        <taxon>Allosediminivita</taxon>
    </lineage>
</organism>
<dbReference type="PANTHER" id="PTHR42834:SF1">
    <property type="entry name" value="ENDONUCLEASE_EXONUCLEASE_PHOSPHATASE FAMILY PROTEIN (AFU_ORTHOLOGUE AFUA_3G09210)"/>
    <property type="match status" value="1"/>
</dbReference>
<feature type="compositionally biased region" description="Acidic residues" evidence="4">
    <location>
        <begin position="1144"/>
        <end position="1161"/>
    </location>
</feature>
<evidence type="ECO:0000256" key="3">
    <source>
        <dbReference type="ARBA" id="ARBA00022837"/>
    </source>
</evidence>
<dbReference type="InterPro" id="IPR025193">
    <property type="entry name" value="DUF4114"/>
</dbReference>
<gene>
    <name evidence="6" type="ORF">C8N44_11891</name>
</gene>
<reference evidence="6 7" key="1">
    <citation type="submission" date="2018-04" db="EMBL/GenBank/DDBJ databases">
        <title>Genomic Encyclopedia of Archaeal and Bacterial Type Strains, Phase II (KMG-II): from individual species to whole genera.</title>
        <authorList>
            <person name="Goeker M."/>
        </authorList>
    </citation>
    <scope>NUCLEOTIDE SEQUENCE [LARGE SCALE GENOMIC DNA]</scope>
    <source>
        <strain evidence="6 7">DSM 29329</strain>
    </source>
</reference>
<dbReference type="InterPro" id="IPR038081">
    <property type="entry name" value="CalX-like_sf"/>
</dbReference>
<evidence type="ECO:0000256" key="1">
    <source>
        <dbReference type="ARBA" id="ARBA00022729"/>
    </source>
</evidence>
<dbReference type="EMBL" id="QBKN01000018">
    <property type="protein sequence ID" value="PTX46114.1"/>
    <property type="molecule type" value="Genomic_DNA"/>
</dbReference>
<dbReference type="Pfam" id="PF13448">
    <property type="entry name" value="DUF4114"/>
    <property type="match status" value="1"/>
</dbReference>
<dbReference type="GO" id="GO:0003824">
    <property type="term" value="F:catalytic activity"/>
    <property type="evidence" value="ECO:0007669"/>
    <property type="project" value="InterPro"/>
</dbReference>
<dbReference type="SMART" id="SM00237">
    <property type="entry name" value="Calx_beta"/>
    <property type="match status" value="1"/>
</dbReference>
<evidence type="ECO:0000313" key="7">
    <source>
        <dbReference type="Proteomes" id="UP000244069"/>
    </source>
</evidence>
<dbReference type="Proteomes" id="UP000244069">
    <property type="component" value="Unassembled WGS sequence"/>
</dbReference>
<feature type="region of interest" description="Disordered" evidence="4">
    <location>
        <begin position="1143"/>
        <end position="1164"/>
    </location>
</feature>
<dbReference type="InterPro" id="IPR005135">
    <property type="entry name" value="Endo/exonuclease/phosphatase"/>
</dbReference>
<evidence type="ECO:0000259" key="5">
    <source>
        <dbReference type="SMART" id="SM00237"/>
    </source>
</evidence>
<protein>
    <submittedName>
        <fullName evidence="6">Putative extracellular nuclease</fullName>
    </submittedName>
</protein>
<dbReference type="RefSeq" id="WP_107977494.1">
    <property type="nucleotide sequence ID" value="NZ_BMEZ01000019.1"/>
</dbReference>
<feature type="region of interest" description="Disordered" evidence="4">
    <location>
        <begin position="427"/>
        <end position="447"/>
    </location>
</feature>
<dbReference type="OrthoDB" id="9773411at2"/>
<feature type="domain" description="Calx-beta" evidence="5">
    <location>
        <begin position="463"/>
        <end position="557"/>
    </location>
</feature>
<keyword evidence="2" id="KW-0677">Repeat</keyword>
<proteinExistence type="predicted"/>
<dbReference type="PANTHER" id="PTHR42834">
    <property type="entry name" value="ENDONUCLEASE/EXONUCLEASE/PHOSPHATASE FAMILY PROTEIN (AFU_ORTHOLOGUE AFUA_3G09210)"/>
    <property type="match status" value="1"/>
</dbReference>
<accession>A0A2T6AQK9</accession>
<keyword evidence="1" id="KW-0732">Signal</keyword>
<dbReference type="Pfam" id="PF03160">
    <property type="entry name" value="Calx-beta"/>
    <property type="match status" value="1"/>
</dbReference>
<feature type="region of interest" description="Disordered" evidence="4">
    <location>
        <begin position="1013"/>
        <end position="1032"/>
    </location>
</feature>
<name>A0A2T6AQK9_9RHOB</name>
<comment type="caution">
    <text evidence="6">The sequence shown here is derived from an EMBL/GenBank/DDBJ whole genome shotgun (WGS) entry which is preliminary data.</text>
</comment>
<evidence type="ECO:0000256" key="4">
    <source>
        <dbReference type="SAM" id="MobiDB-lite"/>
    </source>
</evidence>
<dbReference type="Gene3D" id="2.60.40.2030">
    <property type="match status" value="1"/>
</dbReference>
<dbReference type="InterPro" id="IPR036691">
    <property type="entry name" value="Endo/exonu/phosph_ase_sf"/>
</dbReference>
<dbReference type="Gene3D" id="3.60.10.10">
    <property type="entry name" value="Endonuclease/exonuclease/phosphatase"/>
    <property type="match status" value="1"/>
</dbReference>
<dbReference type="GO" id="GO:0016020">
    <property type="term" value="C:membrane"/>
    <property type="evidence" value="ECO:0007669"/>
    <property type="project" value="InterPro"/>
</dbReference>
<dbReference type="InterPro" id="IPR047971">
    <property type="entry name" value="ExeM-like"/>
</dbReference>
<dbReference type="CDD" id="cd04486">
    <property type="entry name" value="YhcR_OBF_like"/>
    <property type="match status" value="1"/>
</dbReference>
<sequence length="1495" mass="156023">MTTAYFSLASGDFNQDWSDPSLITSDDDWSGVPSIVGYRGDDLTSGTGDDPRTVVADGSGTPVEVIADQSNPDTLNAGGIAEFDGLANPTVALQGSGTADAPHLVLHLDATGRQNLTLSFTTADIDGSADDAAQPVVAQYRVGETGDFTTLEDSYIADVTSGGATSAGTTLTVDLPEAVNGAAQVQVRIMTTNAAGSDEWVSVDDISVTSEPEAIPGKVLLTEVVVTPTGGEFIEIHNPTGAAIDLEDLYLSDATFSNGGTYYYNLPTGSNAGGGAFGDFLAQFPVGATIDAGEYQTIALAGSEAFFTEYGIDPTYELFEDGATADGVADMREGAPGSISDQGGLTNSGEMVALFEWDGASDLVTDHDYVVWGDKDEAVDKTGASIDGPDADATASTYQDETAIEDQEVIATGAHADGNSWQRVDLSEGSQTATGGNGVGGTDETSENLSTTWTEAEATPGAAYVAPVVPELSIADASADEDAGTLTFTVTRSGQTSGEVTVDYATADGTATMADGDYVAASGTLTFADGETEKTVTVTLTGDASVEDDETFTVTLSNASGGAVVTDGEATGTIANDDLETTLISAIQGAGDESPLVGETVRVQGVVTSVVPGRDGFYMQEEDADGDGDAATSEGIFVYLGEGASVSEGDLVTVTGSVSEYFDFTQISADADDVTVESSGNLDLVSETELVRSNYGSNDDPLTFEAYEGMIVSFAEELTVSEYYELFRYGQITLYADGRPEQFSQFNEPDATGYEAYMEELAARRIILDDGNSSQNASLPDGVIPYPMPDGLSIGTQGEDFFRGGDVVVDLTGVFNYTFGEWVLDPTEAEPVEFTPVNTRPEDFADAEPNQLRVASFNVLNYFTTIDDGANTTDTGAEPRGADSTLELERQTDKIVAALAEIDADVYGLIEIENDGDNAATQALVDALNLETGKNYDLIETGLVGGDAIRQAIIYDADAVTPTGDFAVLDDAAFTDPLNTGGERNRPAVTQAFTDNRTGETFVVSVNHLKSKGSLTGATEDEDQGDGAGNNNETRKLAAEALAAWLATDPTGAGSERVVILGDMNSYEKEDPIDEILAGADGVLGTEDDYVNLVDALDPDAYSYLFDGQIGTLDYIFGSQKLMNELVSAGIWNTNADEIPQFDYNDDVQDPSEQSYEEEPDGNPLYEPNAFRSSDHDAVVVDFLLNGAPEEDDVFVASAGAQSFTLGAGSDTLRGTLDALLGDTVTDFTTEDRIIVSGSALSREAFSFDAETGQLEIDSDDDGTADGAITLEGDFSGGDFMAVALGGETLVSFETFLPDLGEGAQVDAGEINGVNNQAFLTGDGMTGFRVSLNQGLAGAKFDNALGVYEIDEDGNIVDVRILLDSVKEAGSATADITGVEEGHELGFFLVQDGADWAEALAEGDSFAFVDGLGGPDATVESGSDILLTVNGEDAGQTVFHSYDASLNVDEAQHALSGVNPGGTSITVGFEDLVGTGDSDFQDLVFEVETFALGLA</sequence>
<dbReference type="NCBIfam" id="NF033681">
    <property type="entry name" value="ExeM_NucH_DNase"/>
    <property type="match status" value="1"/>
</dbReference>